<dbReference type="InterPro" id="IPR036847">
    <property type="entry name" value="RimP_C_sf"/>
</dbReference>
<dbReference type="CDD" id="cd01734">
    <property type="entry name" value="YlxS_C"/>
    <property type="match status" value="1"/>
</dbReference>
<dbReference type="Pfam" id="PF02576">
    <property type="entry name" value="RimP_N"/>
    <property type="match status" value="1"/>
</dbReference>
<dbReference type="PATRIC" id="fig|883113.3.peg.1368"/>
<dbReference type="FunFam" id="3.30.300.70:FF:000001">
    <property type="entry name" value="Ribosome maturation factor RimP"/>
    <property type="match status" value="1"/>
</dbReference>
<dbReference type="AlphaFoldDB" id="H3NKI3"/>
<keyword evidence="1 3" id="KW-0963">Cytoplasm</keyword>
<dbReference type="eggNOG" id="COG0779">
    <property type="taxonomic scope" value="Bacteria"/>
</dbReference>
<comment type="function">
    <text evidence="3">Required for maturation of 30S ribosomal subunits.</text>
</comment>
<dbReference type="EMBL" id="AGEG01000015">
    <property type="protein sequence ID" value="EHR36366.1"/>
    <property type="molecule type" value="Genomic_DNA"/>
</dbReference>
<evidence type="ECO:0000256" key="2">
    <source>
        <dbReference type="ARBA" id="ARBA00022517"/>
    </source>
</evidence>
<dbReference type="HAMAP" id="MF_01077">
    <property type="entry name" value="RimP"/>
    <property type="match status" value="1"/>
</dbReference>
<dbReference type="InterPro" id="IPR003728">
    <property type="entry name" value="Ribosome_maturation_RimP"/>
</dbReference>
<dbReference type="STRING" id="883113.HMPREF9708_01372"/>
<evidence type="ECO:0000259" key="5">
    <source>
        <dbReference type="Pfam" id="PF17384"/>
    </source>
</evidence>
<gene>
    <name evidence="3" type="primary">rimP</name>
    <name evidence="6" type="ORF">HMPREF9708_01372</name>
</gene>
<dbReference type="Gene3D" id="3.30.300.70">
    <property type="entry name" value="RimP-like superfamily, N-terminal"/>
    <property type="match status" value="1"/>
</dbReference>
<dbReference type="Gene3D" id="2.30.30.180">
    <property type="entry name" value="Ribosome maturation factor RimP, C-terminal domain"/>
    <property type="match status" value="1"/>
</dbReference>
<comment type="similarity">
    <text evidence="3">Belongs to the RimP family.</text>
</comment>
<dbReference type="InterPro" id="IPR028989">
    <property type="entry name" value="RimP_N"/>
</dbReference>
<name>H3NKI3_9LACT</name>
<protein>
    <recommendedName>
        <fullName evidence="3">Ribosome maturation factor RimP</fullName>
    </recommendedName>
</protein>
<dbReference type="Proteomes" id="UP000006190">
    <property type="component" value="Unassembled WGS sequence"/>
</dbReference>
<reference evidence="6 7" key="1">
    <citation type="submission" date="2012-01" db="EMBL/GenBank/DDBJ databases">
        <title>The Genome Sequence of Facklamia languida CCUG 37842.</title>
        <authorList>
            <consortium name="The Broad Institute Genome Sequencing Platform"/>
            <person name="Earl A."/>
            <person name="Ward D."/>
            <person name="Feldgarden M."/>
            <person name="Gevers D."/>
            <person name="Huys G."/>
            <person name="Young S.K."/>
            <person name="Zeng Q."/>
            <person name="Gargeya S."/>
            <person name="Fitzgerald M."/>
            <person name="Haas B."/>
            <person name="Abouelleil A."/>
            <person name="Alvarado L."/>
            <person name="Arachchi H.M."/>
            <person name="Berlin A."/>
            <person name="Chapman S.B."/>
            <person name="Gearin G."/>
            <person name="Goldberg J."/>
            <person name="Griggs A."/>
            <person name="Gujja S."/>
            <person name="Hansen M."/>
            <person name="Heiman D."/>
            <person name="Howarth C."/>
            <person name="Larimer J."/>
            <person name="Lui A."/>
            <person name="MacDonald P.J.P."/>
            <person name="McCowen C."/>
            <person name="Montmayeur A."/>
            <person name="Murphy C."/>
            <person name="Neiman D."/>
            <person name="Pearson M."/>
            <person name="Priest M."/>
            <person name="Roberts A."/>
            <person name="Saif S."/>
            <person name="Shea T."/>
            <person name="Sisk P."/>
            <person name="Stolte C."/>
            <person name="Sykes S."/>
            <person name="Wortman J."/>
            <person name="Nusbaum C."/>
            <person name="Birren B."/>
        </authorList>
    </citation>
    <scope>NUCLEOTIDE SEQUENCE [LARGE SCALE GENOMIC DNA]</scope>
    <source>
        <strain evidence="6 7">CCUG 37842</strain>
    </source>
</reference>
<evidence type="ECO:0000259" key="4">
    <source>
        <dbReference type="Pfam" id="PF02576"/>
    </source>
</evidence>
<dbReference type="NCBIfam" id="NF000928">
    <property type="entry name" value="PRK00092.1-2"/>
    <property type="match status" value="1"/>
</dbReference>
<comment type="caution">
    <text evidence="6">The sequence shown here is derived from an EMBL/GenBank/DDBJ whole genome shotgun (WGS) entry which is preliminary data.</text>
</comment>
<dbReference type="Pfam" id="PF17384">
    <property type="entry name" value="DUF150_C"/>
    <property type="match status" value="1"/>
</dbReference>
<feature type="domain" description="Ribosome maturation factor RimP N-terminal" evidence="4">
    <location>
        <begin position="12"/>
        <end position="85"/>
    </location>
</feature>
<keyword evidence="7" id="KW-1185">Reference proteome</keyword>
<dbReference type="SUPFAM" id="SSF75420">
    <property type="entry name" value="YhbC-like, N-terminal domain"/>
    <property type="match status" value="1"/>
</dbReference>
<evidence type="ECO:0000313" key="7">
    <source>
        <dbReference type="Proteomes" id="UP000006190"/>
    </source>
</evidence>
<feature type="domain" description="Ribosome maturation factor RimP C-terminal" evidence="5">
    <location>
        <begin position="88"/>
        <end position="157"/>
    </location>
</feature>
<dbReference type="PANTHER" id="PTHR33867">
    <property type="entry name" value="RIBOSOME MATURATION FACTOR RIMP"/>
    <property type="match status" value="1"/>
</dbReference>
<accession>H3NKI3</accession>
<dbReference type="RefSeq" id="WP_006309584.1">
    <property type="nucleotide sequence ID" value="NZ_JH601133.1"/>
</dbReference>
<dbReference type="OrthoDB" id="9805006at2"/>
<comment type="subcellular location">
    <subcellularLocation>
        <location evidence="3">Cytoplasm</location>
    </subcellularLocation>
</comment>
<evidence type="ECO:0000256" key="3">
    <source>
        <dbReference type="HAMAP-Rule" id="MF_01077"/>
    </source>
</evidence>
<proteinExistence type="inferred from homology"/>
<keyword evidence="2 3" id="KW-0690">Ribosome biogenesis</keyword>
<dbReference type="PANTHER" id="PTHR33867:SF1">
    <property type="entry name" value="RIBOSOME MATURATION FACTOR RIMP"/>
    <property type="match status" value="1"/>
</dbReference>
<sequence length="157" mass="17847">MSVIIDTVQPYIEEVVQDLQCELVDLEYVKEGKNWFLRVYIDQEGGIDLDQCVLASEQISQVLDGIQPDPFPQAYYLEVSSPGAERPLKTAAQIEAAIGQYVHFDYYAPQHGQKHHEGVLLDVEDEVYRIEVQVKTRKQELAIDKSAVSHARLAVKF</sequence>
<dbReference type="HOGENOM" id="CLU_070525_2_0_9"/>
<evidence type="ECO:0000256" key="1">
    <source>
        <dbReference type="ARBA" id="ARBA00022490"/>
    </source>
</evidence>
<dbReference type="SUPFAM" id="SSF74942">
    <property type="entry name" value="YhbC-like, C-terminal domain"/>
    <property type="match status" value="1"/>
</dbReference>
<dbReference type="GO" id="GO:0000028">
    <property type="term" value="P:ribosomal small subunit assembly"/>
    <property type="evidence" value="ECO:0007669"/>
    <property type="project" value="TreeGrafter"/>
</dbReference>
<organism evidence="6 7">
    <name type="scientific">Facklamia languida CCUG 37842</name>
    <dbReference type="NCBI Taxonomy" id="883113"/>
    <lineage>
        <taxon>Bacteria</taxon>
        <taxon>Bacillati</taxon>
        <taxon>Bacillota</taxon>
        <taxon>Bacilli</taxon>
        <taxon>Lactobacillales</taxon>
        <taxon>Aerococcaceae</taxon>
        <taxon>Facklamia</taxon>
    </lineage>
</organism>
<evidence type="ECO:0000313" key="6">
    <source>
        <dbReference type="EMBL" id="EHR36366.1"/>
    </source>
</evidence>
<dbReference type="InterPro" id="IPR028998">
    <property type="entry name" value="RimP_C"/>
</dbReference>
<dbReference type="GO" id="GO:0005829">
    <property type="term" value="C:cytosol"/>
    <property type="evidence" value="ECO:0007669"/>
    <property type="project" value="TreeGrafter"/>
</dbReference>
<dbReference type="InterPro" id="IPR035956">
    <property type="entry name" value="RimP_N_sf"/>
</dbReference>
<dbReference type="GO" id="GO:0006412">
    <property type="term" value="P:translation"/>
    <property type="evidence" value="ECO:0007669"/>
    <property type="project" value="TreeGrafter"/>
</dbReference>